<dbReference type="AlphaFoldDB" id="A0A645HKS2"/>
<name>A0A645HKS2_9ZZZZ</name>
<accession>A0A645HKS2</accession>
<comment type="caution">
    <text evidence="1">The sequence shown here is derived from an EMBL/GenBank/DDBJ whole genome shotgun (WGS) entry which is preliminary data.</text>
</comment>
<protein>
    <submittedName>
        <fullName evidence="1">Uncharacterized protein</fullName>
    </submittedName>
</protein>
<organism evidence="1">
    <name type="scientific">bioreactor metagenome</name>
    <dbReference type="NCBI Taxonomy" id="1076179"/>
    <lineage>
        <taxon>unclassified sequences</taxon>
        <taxon>metagenomes</taxon>
        <taxon>ecological metagenomes</taxon>
    </lineage>
</organism>
<gene>
    <name evidence="1" type="ORF">SDC9_186734</name>
</gene>
<dbReference type="EMBL" id="VSSQ01094887">
    <property type="protein sequence ID" value="MPN39206.1"/>
    <property type="molecule type" value="Genomic_DNA"/>
</dbReference>
<evidence type="ECO:0000313" key="1">
    <source>
        <dbReference type="EMBL" id="MPN39206.1"/>
    </source>
</evidence>
<proteinExistence type="predicted"/>
<reference evidence="1" key="1">
    <citation type="submission" date="2019-08" db="EMBL/GenBank/DDBJ databases">
        <authorList>
            <person name="Kucharzyk K."/>
            <person name="Murdoch R.W."/>
            <person name="Higgins S."/>
            <person name="Loffler F."/>
        </authorList>
    </citation>
    <scope>NUCLEOTIDE SEQUENCE</scope>
</reference>
<sequence>MQIALAQVAVESIAQPVDDRRIGLQQHTLAQAIDKDCRHQRPICLAPGFLLDDGGHDQRLLRRPVGQALRPLRPLGIEFAPHGTMRSCEQVEIAGLLVEEVGIREKLALQRRAANSQAIEQLRFAQPGRVVA</sequence>